<dbReference type="AlphaFoldDB" id="A0A1J4K4D3"/>
<dbReference type="EMBL" id="MLAK01000738">
    <property type="protein sequence ID" value="OHT06051.1"/>
    <property type="molecule type" value="Genomic_DNA"/>
</dbReference>
<organism evidence="2 3">
    <name type="scientific">Tritrichomonas foetus</name>
    <dbReference type="NCBI Taxonomy" id="1144522"/>
    <lineage>
        <taxon>Eukaryota</taxon>
        <taxon>Metamonada</taxon>
        <taxon>Parabasalia</taxon>
        <taxon>Tritrichomonadida</taxon>
        <taxon>Tritrichomonadidae</taxon>
        <taxon>Tritrichomonas</taxon>
    </lineage>
</organism>
<comment type="caution">
    <text evidence="2">The sequence shown here is derived from an EMBL/GenBank/DDBJ whole genome shotgun (WGS) entry which is preliminary data.</text>
</comment>
<evidence type="ECO:0008006" key="4">
    <source>
        <dbReference type="Google" id="ProtNLM"/>
    </source>
</evidence>
<keyword evidence="3" id="KW-1185">Reference proteome</keyword>
<keyword evidence="1" id="KW-1133">Transmembrane helix</keyword>
<feature type="transmembrane region" description="Helical" evidence="1">
    <location>
        <begin position="163"/>
        <end position="182"/>
    </location>
</feature>
<dbReference type="RefSeq" id="XP_068359187.1">
    <property type="nucleotide sequence ID" value="XM_068492660.1"/>
</dbReference>
<sequence length="206" mass="23726">MRFIYLSIYLSVISMTVTIIVLNNTKSWLHRSGLYYFDNSLMNSIKLSGICTCLSTVILFYQVYNKTELKTVVLSFLIGTVSILEFYTGLSLVFDVRSYLSTFRWKWIQNLHSVKICEIQKIFNCCGFDNVVEFNHCFCEIVNPQPCLAVMSSLLKKPIKSTGFLMINLCISHLVSIGMVWMDLLNDKSPKYNDIEVENSKEAFLN</sequence>
<evidence type="ECO:0000313" key="3">
    <source>
        <dbReference type="Proteomes" id="UP000179807"/>
    </source>
</evidence>
<dbReference type="VEuPathDB" id="TrichDB:TRFO_05697"/>
<evidence type="ECO:0000313" key="2">
    <source>
        <dbReference type="EMBL" id="OHT06051.1"/>
    </source>
</evidence>
<feature type="transmembrane region" description="Helical" evidence="1">
    <location>
        <begin position="45"/>
        <end position="64"/>
    </location>
</feature>
<dbReference type="Proteomes" id="UP000179807">
    <property type="component" value="Unassembled WGS sequence"/>
</dbReference>
<feature type="transmembrane region" description="Helical" evidence="1">
    <location>
        <begin position="76"/>
        <end position="96"/>
    </location>
</feature>
<gene>
    <name evidence="2" type="ORF">TRFO_05697</name>
</gene>
<name>A0A1J4K4D3_9EUKA</name>
<accession>A0A1J4K4D3</accession>
<feature type="transmembrane region" description="Helical" evidence="1">
    <location>
        <begin position="6"/>
        <end position="24"/>
    </location>
</feature>
<keyword evidence="1" id="KW-0472">Membrane</keyword>
<dbReference type="GeneID" id="94827364"/>
<evidence type="ECO:0000256" key="1">
    <source>
        <dbReference type="SAM" id="Phobius"/>
    </source>
</evidence>
<proteinExistence type="predicted"/>
<protein>
    <recommendedName>
        <fullName evidence="4">Tetraspanin family protein</fullName>
    </recommendedName>
</protein>
<reference evidence="2" key="1">
    <citation type="submission" date="2016-10" db="EMBL/GenBank/DDBJ databases">
        <authorList>
            <person name="Benchimol M."/>
            <person name="Almeida L.G."/>
            <person name="Vasconcelos A.T."/>
            <person name="Perreira-Neves A."/>
            <person name="Rosa I.A."/>
            <person name="Tasca T."/>
            <person name="Bogo M.R."/>
            <person name="de Souza W."/>
        </authorList>
    </citation>
    <scope>NUCLEOTIDE SEQUENCE [LARGE SCALE GENOMIC DNA]</scope>
    <source>
        <strain evidence="2">K</strain>
    </source>
</reference>
<keyword evidence="1" id="KW-0812">Transmembrane</keyword>